<keyword evidence="3" id="KW-1185">Reference proteome</keyword>
<evidence type="ECO:0000313" key="3">
    <source>
        <dbReference type="Proteomes" id="UP000005801"/>
    </source>
</evidence>
<dbReference type="STRING" id="391625.PPSIR1_20869"/>
<dbReference type="GO" id="GO:0015074">
    <property type="term" value="P:DNA integration"/>
    <property type="evidence" value="ECO:0007669"/>
    <property type="project" value="InterPro"/>
</dbReference>
<organism evidence="2 3">
    <name type="scientific">Plesiocystis pacifica SIR-1</name>
    <dbReference type="NCBI Taxonomy" id="391625"/>
    <lineage>
        <taxon>Bacteria</taxon>
        <taxon>Pseudomonadati</taxon>
        <taxon>Myxococcota</taxon>
        <taxon>Polyangia</taxon>
        <taxon>Nannocystales</taxon>
        <taxon>Nannocystaceae</taxon>
        <taxon>Plesiocystis</taxon>
    </lineage>
</organism>
<sequence length="69" mass="7648">MLSSRWTSLRWKGDAALEAIQELLGHSTIEMTMRYDHLTPSTLIGAVAALDPRQHHDSTTSLLELKTGS</sequence>
<dbReference type="GO" id="GO:0003677">
    <property type="term" value="F:DNA binding"/>
    <property type="evidence" value="ECO:0007669"/>
    <property type="project" value="InterPro"/>
</dbReference>
<evidence type="ECO:0008006" key="4">
    <source>
        <dbReference type="Google" id="ProtNLM"/>
    </source>
</evidence>
<dbReference type="Proteomes" id="UP000005801">
    <property type="component" value="Unassembled WGS sequence"/>
</dbReference>
<name>A6GGT9_9BACT</name>
<comment type="caution">
    <text evidence="2">The sequence shown here is derived from an EMBL/GenBank/DDBJ whole genome shotgun (WGS) entry which is preliminary data.</text>
</comment>
<dbReference type="AlphaFoldDB" id="A6GGT9"/>
<dbReference type="InterPro" id="IPR013762">
    <property type="entry name" value="Integrase-like_cat_sf"/>
</dbReference>
<dbReference type="Gene3D" id="1.10.443.10">
    <property type="entry name" value="Intergrase catalytic core"/>
    <property type="match status" value="1"/>
</dbReference>
<evidence type="ECO:0000256" key="1">
    <source>
        <dbReference type="ARBA" id="ARBA00023172"/>
    </source>
</evidence>
<dbReference type="InterPro" id="IPR011010">
    <property type="entry name" value="DNA_brk_join_enz"/>
</dbReference>
<dbReference type="GO" id="GO:0006310">
    <property type="term" value="P:DNA recombination"/>
    <property type="evidence" value="ECO:0007669"/>
    <property type="project" value="UniProtKB-KW"/>
</dbReference>
<keyword evidence="1" id="KW-0233">DNA recombination</keyword>
<evidence type="ECO:0000313" key="2">
    <source>
        <dbReference type="EMBL" id="EDM74936.1"/>
    </source>
</evidence>
<dbReference type="SUPFAM" id="SSF56349">
    <property type="entry name" value="DNA breaking-rejoining enzymes"/>
    <property type="match status" value="1"/>
</dbReference>
<protein>
    <recommendedName>
        <fullName evidence="4">Tyr recombinase domain-containing protein</fullName>
    </recommendedName>
</protein>
<proteinExistence type="predicted"/>
<gene>
    <name evidence="2" type="ORF">PPSIR1_20869</name>
</gene>
<reference evidence="2 3" key="1">
    <citation type="submission" date="2007-06" db="EMBL/GenBank/DDBJ databases">
        <authorList>
            <person name="Shimkets L."/>
            <person name="Ferriera S."/>
            <person name="Johnson J."/>
            <person name="Kravitz S."/>
            <person name="Beeson K."/>
            <person name="Sutton G."/>
            <person name="Rogers Y.-H."/>
            <person name="Friedman R."/>
            <person name="Frazier M."/>
            <person name="Venter J.C."/>
        </authorList>
    </citation>
    <scope>NUCLEOTIDE SEQUENCE [LARGE SCALE GENOMIC DNA]</scope>
    <source>
        <strain evidence="2 3">SIR-1</strain>
    </source>
</reference>
<dbReference type="EMBL" id="ABCS01000110">
    <property type="protein sequence ID" value="EDM74936.1"/>
    <property type="molecule type" value="Genomic_DNA"/>
</dbReference>
<accession>A6GGT9</accession>